<dbReference type="EMBL" id="UINC01145294">
    <property type="protein sequence ID" value="SVD35334.1"/>
    <property type="molecule type" value="Genomic_DNA"/>
</dbReference>
<evidence type="ECO:0000256" key="6">
    <source>
        <dbReference type="ARBA" id="ARBA00022723"/>
    </source>
</evidence>
<feature type="non-terminal residue" evidence="13">
    <location>
        <position position="128"/>
    </location>
</feature>
<feature type="domain" description="Uracil-DNA glycosylase-like" evidence="12">
    <location>
        <begin position="34"/>
        <end position="128"/>
    </location>
</feature>
<sequence length="128" mass="13969">MNTTNPTNAVVEIAKKIAQCQTCPLYETRTLTVPGEGDPTSDIMFIGEAPGLNEDKEGSPFVGRAGKLLDQLLNEIGLSRNKVFITNMVKCRPPNNRDPTPSEMSSCSRHLDSQIQVIEPTVIVTLGR</sequence>
<name>A0A382UM42_9ZZZZ</name>
<dbReference type="InterPro" id="IPR005273">
    <property type="entry name" value="Ura-DNA_glyco_family4"/>
</dbReference>
<dbReference type="SUPFAM" id="SSF52141">
    <property type="entry name" value="Uracil-DNA glycosylase-like"/>
    <property type="match status" value="1"/>
</dbReference>
<dbReference type="AlphaFoldDB" id="A0A382UM42"/>
<accession>A0A382UM42</accession>
<evidence type="ECO:0000256" key="1">
    <source>
        <dbReference type="ARBA" id="ARBA00001400"/>
    </source>
</evidence>
<keyword evidence="11" id="KW-0234">DNA repair</keyword>
<comment type="catalytic activity">
    <reaction evidence="1">
        <text>Hydrolyzes single-stranded DNA or mismatched double-stranded DNA and polynucleotides, releasing free uracil.</text>
        <dbReference type="EC" id="3.2.2.27"/>
    </reaction>
</comment>
<protein>
    <recommendedName>
        <fullName evidence="4">Type-4 uracil-DNA glycosylase</fullName>
        <ecNumber evidence="3">3.2.2.27</ecNumber>
    </recommendedName>
</protein>
<evidence type="ECO:0000259" key="12">
    <source>
        <dbReference type="SMART" id="SM00986"/>
    </source>
</evidence>
<dbReference type="Gene3D" id="3.40.470.10">
    <property type="entry name" value="Uracil-DNA glycosylase-like domain"/>
    <property type="match status" value="1"/>
</dbReference>
<dbReference type="CDD" id="cd10030">
    <property type="entry name" value="UDG-F4_TTUDGA_SPO1dp_like"/>
    <property type="match status" value="1"/>
</dbReference>
<dbReference type="GO" id="GO:0046872">
    <property type="term" value="F:metal ion binding"/>
    <property type="evidence" value="ECO:0007669"/>
    <property type="project" value="UniProtKB-KW"/>
</dbReference>
<dbReference type="GO" id="GO:0004844">
    <property type="term" value="F:uracil DNA N-glycosylase activity"/>
    <property type="evidence" value="ECO:0007669"/>
    <property type="project" value="UniProtKB-EC"/>
</dbReference>
<evidence type="ECO:0000256" key="2">
    <source>
        <dbReference type="ARBA" id="ARBA00006521"/>
    </source>
</evidence>
<evidence type="ECO:0000256" key="5">
    <source>
        <dbReference type="ARBA" id="ARBA00022485"/>
    </source>
</evidence>
<proteinExistence type="inferred from homology"/>
<evidence type="ECO:0000256" key="4">
    <source>
        <dbReference type="ARBA" id="ARBA00019403"/>
    </source>
</evidence>
<evidence type="ECO:0000313" key="13">
    <source>
        <dbReference type="EMBL" id="SVD35334.1"/>
    </source>
</evidence>
<evidence type="ECO:0000256" key="11">
    <source>
        <dbReference type="ARBA" id="ARBA00023204"/>
    </source>
</evidence>
<dbReference type="InterPro" id="IPR051536">
    <property type="entry name" value="UDG_Type-4/5"/>
</dbReference>
<keyword evidence="6" id="KW-0479">Metal-binding</keyword>
<keyword evidence="10" id="KW-0411">Iron-sulfur</keyword>
<keyword evidence="8" id="KW-0378">Hydrolase</keyword>
<keyword evidence="5" id="KW-0004">4Fe-4S</keyword>
<evidence type="ECO:0000256" key="8">
    <source>
        <dbReference type="ARBA" id="ARBA00022801"/>
    </source>
</evidence>
<dbReference type="SMART" id="SM00987">
    <property type="entry name" value="UreE_C"/>
    <property type="match status" value="1"/>
</dbReference>
<organism evidence="13">
    <name type="scientific">marine metagenome</name>
    <dbReference type="NCBI Taxonomy" id="408172"/>
    <lineage>
        <taxon>unclassified sequences</taxon>
        <taxon>metagenomes</taxon>
        <taxon>ecological metagenomes</taxon>
    </lineage>
</organism>
<evidence type="ECO:0000256" key="7">
    <source>
        <dbReference type="ARBA" id="ARBA00022763"/>
    </source>
</evidence>
<dbReference type="PANTHER" id="PTHR33693:SF1">
    <property type="entry name" value="TYPE-4 URACIL-DNA GLYCOSYLASE"/>
    <property type="match status" value="1"/>
</dbReference>
<dbReference type="SMART" id="SM00986">
    <property type="entry name" value="UDG"/>
    <property type="match status" value="1"/>
</dbReference>
<dbReference type="InterPro" id="IPR036895">
    <property type="entry name" value="Uracil-DNA_glycosylase-like_sf"/>
</dbReference>
<evidence type="ECO:0000256" key="10">
    <source>
        <dbReference type="ARBA" id="ARBA00023014"/>
    </source>
</evidence>
<dbReference type="PANTHER" id="PTHR33693">
    <property type="entry name" value="TYPE-5 URACIL-DNA GLYCOSYLASE"/>
    <property type="match status" value="1"/>
</dbReference>
<dbReference type="GO" id="GO:0006281">
    <property type="term" value="P:DNA repair"/>
    <property type="evidence" value="ECO:0007669"/>
    <property type="project" value="UniProtKB-KW"/>
</dbReference>
<dbReference type="NCBIfam" id="TIGR00758">
    <property type="entry name" value="UDG_fam4"/>
    <property type="match status" value="1"/>
</dbReference>
<keyword evidence="7" id="KW-0227">DNA damage</keyword>
<keyword evidence="9" id="KW-0408">Iron</keyword>
<dbReference type="GO" id="GO:0051539">
    <property type="term" value="F:4 iron, 4 sulfur cluster binding"/>
    <property type="evidence" value="ECO:0007669"/>
    <property type="project" value="UniProtKB-KW"/>
</dbReference>
<gene>
    <name evidence="13" type="ORF">METZ01_LOCUS388188</name>
</gene>
<reference evidence="13" key="1">
    <citation type="submission" date="2018-05" db="EMBL/GenBank/DDBJ databases">
        <authorList>
            <person name="Lanie J.A."/>
            <person name="Ng W.-L."/>
            <person name="Kazmierczak K.M."/>
            <person name="Andrzejewski T.M."/>
            <person name="Davidsen T.M."/>
            <person name="Wayne K.J."/>
            <person name="Tettelin H."/>
            <person name="Glass J.I."/>
            <person name="Rusch D."/>
            <person name="Podicherti R."/>
            <person name="Tsui H.-C.T."/>
            <person name="Winkler M.E."/>
        </authorList>
    </citation>
    <scope>NUCLEOTIDE SEQUENCE</scope>
</reference>
<dbReference type="Pfam" id="PF03167">
    <property type="entry name" value="UDG"/>
    <property type="match status" value="1"/>
</dbReference>
<dbReference type="InterPro" id="IPR005122">
    <property type="entry name" value="Uracil-DNA_glycosylase-like"/>
</dbReference>
<evidence type="ECO:0000256" key="9">
    <source>
        <dbReference type="ARBA" id="ARBA00023004"/>
    </source>
</evidence>
<comment type="similarity">
    <text evidence="2">Belongs to the uracil-DNA glycosylase (UDG) superfamily. Type 4 (UDGa) family.</text>
</comment>
<evidence type="ECO:0000256" key="3">
    <source>
        <dbReference type="ARBA" id="ARBA00012030"/>
    </source>
</evidence>
<dbReference type="EC" id="3.2.2.27" evidence="3"/>